<organism evidence="1 2">
    <name type="scientific">Malaciobacter pacificus</name>
    <dbReference type="NCBI Taxonomy" id="1080223"/>
    <lineage>
        <taxon>Bacteria</taxon>
        <taxon>Pseudomonadati</taxon>
        <taxon>Campylobacterota</taxon>
        <taxon>Epsilonproteobacteria</taxon>
        <taxon>Campylobacterales</taxon>
        <taxon>Arcobacteraceae</taxon>
        <taxon>Malaciobacter</taxon>
    </lineage>
</organism>
<accession>A0A5C2HEF0</accession>
<keyword evidence="2" id="KW-1185">Reference proteome</keyword>
<reference evidence="1 2" key="1">
    <citation type="submission" date="2019-09" db="EMBL/GenBank/DDBJ databases">
        <title>Complete genome sequencing of four Arcobacter species reveals a diverse suite of mobile elements.</title>
        <authorList>
            <person name="Miller W.G."/>
            <person name="Yee E."/>
            <person name="Bono J.L."/>
        </authorList>
    </citation>
    <scope>NUCLEOTIDE SEQUENCE [LARGE SCALE GENOMIC DNA]</scope>
    <source>
        <strain evidence="1 2">LMG 26638</strain>
    </source>
</reference>
<dbReference type="KEGG" id="apai:APAC_2112"/>
<dbReference type="OrthoDB" id="6871772at2"/>
<proteinExistence type="predicted"/>
<protein>
    <submittedName>
        <fullName evidence="1">Uncharacterized protein</fullName>
    </submittedName>
</protein>
<sequence length="334" mass="40051">MRHTFEIDGVIINPELPENFDITPNDERSEEEINNWWDKPYILIDELEQESWEEHYHRLKSYDWSDEKIGSKEEWNKHLKGEKENWYKEYPDGFRYNLRCLDGGAWDRSTNHGFYATFDEAIKAAKELQTNTFYAVLDEMISQIDKIQFLSERYEKFDIDEDWDDKIDTILHLSINFLSIKDKINVDDYFNKDHIKVLSHIGEKFKKTGYAPLYMDEEDRPYYTEEQCPDWIIGYDIPKTFDIEMFRDVDKMGDYFLYTMKKGINKIKNPNEAAELEKEMERFRIGNGNLFLNPDIFRDVLEPDEVLNLDEVKTATNDLRELIKSENQTKDLEL</sequence>
<evidence type="ECO:0000313" key="2">
    <source>
        <dbReference type="Proteomes" id="UP000322726"/>
    </source>
</evidence>
<name>A0A5C2HEF0_9BACT</name>
<reference evidence="1 2" key="3">
    <citation type="submission" date="2019-09" db="EMBL/GenBank/DDBJ databases">
        <title>Taxonomic note: a critical rebuttal of the proposed division of the genus Arcobacter into six genera, emended descriptions of Arcobacter anaerophilus and the genus Arcobacter, and an assessment of genus-level boundaries for Epsilonproteobacteria using in silico genomic comparator tools.</title>
        <authorList>
            <person name="On S.L.W."/>
            <person name="Miller W.G."/>
            <person name="Biggs P."/>
            <person name="Cornelius A."/>
            <person name="Vandamme P."/>
        </authorList>
    </citation>
    <scope>NUCLEOTIDE SEQUENCE [LARGE SCALE GENOMIC DNA]</scope>
    <source>
        <strain evidence="1 2">LMG 26638</strain>
    </source>
</reference>
<gene>
    <name evidence="1" type="ORF">APAC_2112</name>
</gene>
<dbReference type="EMBL" id="CP035928">
    <property type="protein sequence ID" value="QEP35184.1"/>
    <property type="molecule type" value="Genomic_DNA"/>
</dbReference>
<dbReference type="RefSeq" id="WP_130234083.1">
    <property type="nucleotide sequence ID" value="NZ_BMEF01000051.1"/>
</dbReference>
<reference evidence="2" key="2">
    <citation type="submission" date="2019-09" db="EMBL/GenBank/DDBJ databases">
        <title>Complete genome sequencing of four Arcobacter species reveals a diverse suite of mobile elements.</title>
        <authorList>
            <person name="On S.L.W."/>
            <person name="Miller W.G."/>
            <person name="Biggs P."/>
            <person name="Cornelius A."/>
            <person name="Vandamme P."/>
        </authorList>
    </citation>
    <scope>NUCLEOTIDE SEQUENCE [LARGE SCALE GENOMIC DNA]</scope>
    <source>
        <strain evidence="2">LMG 26638</strain>
    </source>
</reference>
<dbReference type="AlphaFoldDB" id="A0A5C2HEF0"/>
<evidence type="ECO:0000313" key="1">
    <source>
        <dbReference type="EMBL" id="QEP35184.1"/>
    </source>
</evidence>
<dbReference type="Proteomes" id="UP000322726">
    <property type="component" value="Chromosome"/>
</dbReference>